<dbReference type="KEGG" id="bdo:EL88_11240"/>
<protein>
    <submittedName>
        <fullName evidence="1">Uncharacterized protein</fullName>
    </submittedName>
</protein>
<evidence type="ECO:0000313" key="2">
    <source>
        <dbReference type="Proteomes" id="UP001055104"/>
    </source>
</evidence>
<organism evidence="1 2">
    <name type="scientific">Phocaeicola dorei</name>
    <dbReference type="NCBI Taxonomy" id="357276"/>
    <lineage>
        <taxon>Bacteria</taxon>
        <taxon>Pseudomonadati</taxon>
        <taxon>Bacteroidota</taxon>
        <taxon>Bacteroidia</taxon>
        <taxon>Bacteroidales</taxon>
        <taxon>Bacteroidaceae</taxon>
        <taxon>Phocaeicola</taxon>
    </lineage>
</organism>
<evidence type="ECO:0000313" key="1">
    <source>
        <dbReference type="EMBL" id="GKH83074.1"/>
    </source>
</evidence>
<gene>
    <name evidence="1" type="ORF">CE91St7_39580</name>
</gene>
<dbReference type="Pfam" id="PF19952">
    <property type="entry name" value="DUF6414"/>
    <property type="match status" value="1"/>
</dbReference>
<dbReference type="EMBL" id="BQOB01000001">
    <property type="protein sequence ID" value="GKH83074.1"/>
    <property type="molecule type" value="Genomic_DNA"/>
</dbReference>
<name>A0AA37KQI1_9BACT</name>
<dbReference type="Proteomes" id="UP001055104">
    <property type="component" value="Unassembled WGS sequence"/>
</dbReference>
<dbReference type="AlphaFoldDB" id="A0AA37KQI1"/>
<accession>A0AA37KQI1</accession>
<dbReference type="RefSeq" id="WP_038609890.1">
    <property type="nucleotide sequence ID" value="NZ_BQOA01000001.1"/>
</dbReference>
<sequence>MGCIKSFVYLDEYKMYSISSQLFEGLTEYVLSGKKSEYAKSEEQKGKILSGNLMGEILVKEQSSTEKKYLHDYAYNLFENKLSEMGVLYTVPQNVTLNDLRDKSFVKISGKIIFNDYSKMASTLEQFNEIGEAIGYFKYREENESVAELAKLPKKIADRNSKAKATSLLKSLNVKYAEQLKADGLILDDDVVNRLLNVLKFSYDEQFEVTMPFANKEIIFSSILNRIYLREKEDILISKYSRKTEFEFTVLGIVTQAGNENIEMFDEEEVVDGFRSAIQNTIDKMAGVETFFTGRQSSECRIEPIAIYREL</sequence>
<reference evidence="1" key="1">
    <citation type="submission" date="2022-01" db="EMBL/GenBank/DDBJ databases">
        <title>Novel bile acid biosynthetic pathways are enriched in the microbiome of centenarians.</title>
        <authorList>
            <person name="Sato Y."/>
            <person name="Atarashi K."/>
            <person name="Plichta R.D."/>
            <person name="Arai Y."/>
            <person name="Sasajima S."/>
            <person name="Kearney M.S."/>
            <person name="Suda W."/>
            <person name="Takeshita K."/>
            <person name="Sasaki T."/>
            <person name="Okamoto S."/>
            <person name="Skelly N.A."/>
            <person name="Okamura Y."/>
            <person name="Vlamakis H."/>
            <person name="Li Y."/>
            <person name="Tanoue T."/>
            <person name="Takei H."/>
            <person name="Nittono H."/>
            <person name="Narushima S."/>
            <person name="Irie J."/>
            <person name="Itoh H."/>
            <person name="Moriya K."/>
            <person name="Sugiura Y."/>
            <person name="Suematsu M."/>
            <person name="Moritoki N."/>
            <person name="Shibata S."/>
            <person name="Littman R.D."/>
            <person name="Fischbach A.M."/>
            <person name="Uwamino Y."/>
            <person name="Inoue T."/>
            <person name="Honda A."/>
            <person name="Hattori M."/>
            <person name="Murai T."/>
            <person name="Xavier J.R."/>
            <person name="Hirose N."/>
            <person name="Honda K."/>
        </authorList>
    </citation>
    <scope>NUCLEOTIDE SEQUENCE</scope>
    <source>
        <strain evidence="1">CE91-St7</strain>
    </source>
</reference>
<dbReference type="InterPro" id="IPR045633">
    <property type="entry name" value="DUF6414"/>
</dbReference>
<proteinExistence type="predicted"/>
<comment type="caution">
    <text evidence="1">The sequence shown here is derived from an EMBL/GenBank/DDBJ whole genome shotgun (WGS) entry which is preliminary data.</text>
</comment>